<gene>
    <name evidence="3" type="ORF">MettiDRAFT_1307</name>
</gene>
<accession>W9DNW3</accession>
<evidence type="ECO:0000313" key="3">
    <source>
        <dbReference type="EMBL" id="ETA67869.1"/>
    </source>
</evidence>
<comment type="caution">
    <text evidence="3">The sequence shown here is derived from an EMBL/GenBank/DDBJ whole genome shotgun (WGS) entry which is preliminary data.</text>
</comment>
<dbReference type="InterPro" id="IPR027417">
    <property type="entry name" value="P-loop_NTPase"/>
</dbReference>
<reference evidence="3 4" key="1">
    <citation type="submission" date="2013-08" db="EMBL/GenBank/DDBJ databases">
        <authorList>
            <consortium name="DOE Joint Genome Institute"/>
            <person name="Eisen J."/>
            <person name="Huntemann M."/>
            <person name="Han J."/>
            <person name="Chen A."/>
            <person name="Kyrpides N."/>
            <person name="Mavromatis K."/>
            <person name="Markowitz V."/>
            <person name="Palaniappan K."/>
            <person name="Ivanova N."/>
            <person name="Schaumberg A."/>
            <person name="Pati A."/>
            <person name="Liolios K."/>
            <person name="Nordberg H.P."/>
            <person name="Cantor M.N."/>
            <person name="Hua S.X."/>
            <person name="Woyke T."/>
        </authorList>
    </citation>
    <scope>NUCLEOTIDE SEQUENCE [LARGE SCALE GENOMIC DNA]</scope>
    <source>
        <strain evidence="3 4">DSM 2278</strain>
    </source>
</reference>
<dbReference type="InterPro" id="IPR025420">
    <property type="entry name" value="DUF4143"/>
</dbReference>
<evidence type="ECO:0000259" key="2">
    <source>
        <dbReference type="Pfam" id="PF13635"/>
    </source>
</evidence>
<evidence type="ECO:0000313" key="4">
    <source>
        <dbReference type="Proteomes" id="UP000019483"/>
    </source>
</evidence>
<dbReference type="EMBL" id="AZAJ01000001">
    <property type="protein sequence ID" value="ETA67869.1"/>
    <property type="molecule type" value="Genomic_DNA"/>
</dbReference>
<protein>
    <submittedName>
        <fullName evidence="3">Putative ATPase (AAA+ superfamily)</fullName>
    </submittedName>
</protein>
<dbReference type="STRING" id="1090322.MettiDRAFT_1307"/>
<name>W9DNW3_METTI</name>
<dbReference type="Pfam" id="PF13173">
    <property type="entry name" value="AAA_14"/>
    <property type="match status" value="1"/>
</dbReference>
<dbReference type="OrthoDB" id="371918at2157"/>
<dbReference type="PANTHER" id="PTHR33295:SF8">
    <property type="entry name" value="AAA+ ATPASE DOMAIN-CONTAINING PROTEIN"/>
    <property type="match status" value="1"/>
</dbReference>
<dbReference type="Proteomes" id="UP000019483">
    <property type="component" value="Unassembled WGS sequence"/>
</dbReference>
<dbReference type="SUPFAM" id="SSF52540">
    <property type="entry name" value="P-loop containing nucleoside triphosphate hydrolases"/>
    <property type="match status" value="1"/>
</dbReference>
<organism evidence="3 4">
    <name type="scientific">Methanolobus tindarius DSM 2278</name>
    <dbReference type="NCBI Taxonomy" id="1090322"/>
    <lineage>
        <taxon>Archaea</taxon>
        <taxon>Methanobacteriati</taxon>
        <taxon>Methanobacteriota</taxon>
        <taxon>Stenosarchaea group</taxon>
        <taxon>Methanomicrobia</taxon>
        <taxon>Methanosarcinales</taxon>
        <taxon>Methanosarcinaceae</taxon>
        <taxon>Methanolobus</taxon>
    </lineage>
</organism>
<feature type="domain" description="AAA" evidence="1">
    <location>
        <begin position="40"/>
        <end position="162"/>
    </location>
</feature>
<evidence type="ECO:0000259" key="1">
    <source>
        <dbReference type="Pfam" id="PF13173"/>
    </source>
</evidence>
<keyword evidence="4" id="KW-1185">Reference proteome</keyword>
<sequence>MDKEKLKILLKEQNDHIKEVEGLVKRELLDEIKGRDSDLITIVAGLRRVGKSTLMNEIRKDHLNESYFVNFDDERLFDFTIEDFQTMQELLIELYGERNVYFFDEIQNIQGWERFVRRLHDNGKKVYVTGSNASMLSREMGTHLTGRHLSYSLYPYSFREFLRFKKYELPIPEVLTTVEKSTLKRHFNEYIEAGGIPEFVKNRDELYVKTVYENIIYRDIIARYNLKDEKALKTTVYFAASNIAKEISYNNVRKLTGLSSATTIKEYFEYLENSYLAYLLPRFSTSLKTQVYSNKKVYFIDTAIAKILGFRTSEDYGRILENMVFMELKRRNLEIYYHRENKECDFVIRNGYNIAEAIQVTQSLENPDTRKREIEGLFEALETYNLSEGLILTDDTEDKIEIDEKKITVKPIWKWMLE</sequence>
<dbReference type="InterPro" id="IPR041682">
    <property type="entry name" value="AAA_14"/>
</dbReference>
<dbReference type="AlphaFoldDB" id="W9DNW3"/>
<proteinExistence type="predicted"/>
<dbReference type="PANTHER" id="PTHR33295">
    <property type="entry name" value="ATPASE"/>
    <property type="match status" value="1"/>
</dbReference>
<dbReference type="RefSeq" id="WP_023845005.1">
    <property type="nucleotide sequence ID" value="NZ_AZAJ01000001.1"/>
</dbReference>
<dbReference type="Pfam" id="PF13635">
    <property type="entry name" value="DUF4143"/>
    <property type="match status" value="1"/>
</dbReference>
<feature type="domain" description="DUF4143" evidence="2">
    <location>
        <begin position="218"/>
        <end position="353"/>
    </location>
</feature>